<keyword evidence="9" id="KW-0560">Oxidoreductase</keyword>
<dbReference type="GO" id="GO:0006826">
    <property type="term" value="P:iron ion transport"/>
    <property type="evidence" value="ECO:0007669"/>
    <property type="project" value="InterPro"/>
</dbReference>
<protein>
    <recommendedName>
        <fullName evidence="9">Ferritin</fullName>
        <ecNumber evidence="9">1.16.3.1</ecNumber>
    </recommendedName>
</protein>
<evidence type="ECO:0000256" key="1">
    <source>
        <dbReference type="ARBA" id="ARBA00007513"/>
    </source>
</evidence>
<dbReference type="Pfam" id="PF00210">
    <property type="entry name" value="Ferritin"/>
    <property type="match status" value="1"/>
</dbReference>
<evidence type="ECO:0000259" key="11">
    <source>
        <dbReference type="PROSITE" id="PS50905"/>
    </source>
</evidence>
<evidence type="ECO:0000256" key="9">
    <source>
        <dbReference type="RuleBase" id="RU361145"/>
    </source>
</evidence>
<feature type="binding site" evidence="8">
    <location>
        <position position="173"/>
    </location>
    <ligand>
        <name>Fe cation</name>
        <dbReference type="ChEBI" id="CHEBI:24875"/>
        <label>1</label>
    </ligand>
</feature>
<keyword evidence="3 8" id="KW-0479">Metal-binding</keyword>
<comment type="subunit">
    <text evidence="6">Oligomer of 24 subunits. There are two types of subunits: L (light) chain and H (heavy) chain. The major chain can be light or heavy, depending on the species and tissue type. The functional molecule forms a roughly spherical shell with a diameter of 12 nm and contains a central cavity into which the insoluble mineral iron core is deposited.</text>
</comment>
<proteinExistence type="inferred from homology"/>
<dbReference type="InterPro" id="IPR001519">
    <property type="entry name" value="Ferritin"/>
</dbReference>
<feature type="binding site" evidence="8">
    <location>
        <position position="138"/>
    </location>
    <ligand>
        <name>Fe cation</name>
        <dbReference type="ChEBI" id="CHEBI:24875"/>
        <label>1</label>
    </ligand>
</feature>
<feature type="domain" description="Ferritin-like diiron" evidence="11">
    <location>
        <begin position="121"/>
        <end position="274"/>
    </location>
</feature>
<feature type="region of interest" description="Disordered" evidence="10">
    <location>
        <begin position="1"/>
        <end position="80"/>
    </location>
</feature>
<evidence type="ECO:0000256" key="10">
    <source>
        <dbReference type="SAM" id="MobiDB-lite"/>
    </source>
</evidence>
<dbReference type="GO" id="GO:0006879">
    <property type="term" value="P:intracellular iron ion homeostasis"/>
    <property type="evidence" value="ECO:0007669"/>
    <property type="project" value="UniProtKB-KW"/>
</dbReference>
<dbReference type="InterPro" id="IPR012347">
    <property type="entry name" value="Ferritin-like"/>
</dbReference>
<dbReference type="PANTHER" id="PTHR11431:SF75">
    <property type="entry name" value="FERRITIN"/>
    <property type="match status" value="1"/>
</dbReference>
<dbReference type="SUPFAM" id="SSF47240">
    <property type="entry name" value="Ferritin-like"/>
    <property type="match status" value="1"/>
</dbReference>
<dbReference type="STRING" id="33097.A0A150GHP3"/>
<comment type="catalytic activity">
    <reaction evidence="7 9">
        <text>4 Fe(2+) + O2 + 4 H(+) = 4 Fe(3+) + 2 H2O</text>
        <dbReference type="Rhea" id="RHEA:11148"/>
        <dbReference type="ChEBI" id="CHEBI:15377"/>
        <dbReference type="ChEBI" id="CHEBI:15378"/>
        <dbReference type="ChEBI" id="CHEBI:15379"/>
        <dbReference type="ChEBI" id="CHEBI:29033"/>
        <dbReference type="ChEBI" id="CHEBI:29034"/>
        <dbReference type="EC" id="1.16.3.1"/>
    </reaction>
</comment>
<evidence type="ECO:0000256" key="2">
    <source>
        <dbReference type="ARBA" id="ARBA00022434"/>
    </source>
</evidence>
<evidence type="ECO:0000313" key="12">
    <source>
        <dbReference type="EMBL" id="KXZ49346.1"/>
    </source>
</evidence>
<evidence type="ECO:0000313" key="13">
    <source>
        <dbReference type="Proteomes" id="UP000075714"/>
    </source>
</evidence>
<dbReference type="InterPro" id="IPR009078">
    <property type="entry name" value="Ferritin-like_SF"/>
</dbReference>
<evidence type="ECO:0000256" key="7">
    <source>
        <dbReference type="ARBA" id="ARBA00047990"/>
    </source>
</evidence>
<dbReference type="AlphaFoldDB" id="A0A150GHP3"/>
<dbReference type="Gene3D" id="1.20.1260.10">
    <property type="match status" value="1"/>
</dbReference>
<evidence type="ECO:0000256" key="6">
    <source>
        <dbReference type="ARBA" id="ARBA00026060"/>
    </source>
</evidence>
<dbReference type="InterPro" id="IPR009040">
    <property type="entry name" value="Ferritin-like_diiron"/>
</dbReference>
<name>A0A150GHP3_GONPE</name>
<dbReference type="PANTHER" id="PTHR11431">
    <property type="entry name" value="FERRITIN"/>
    <property type="match status" value="1"/>
</dbReference>
<evidence type="ECO:0000256" key="5">
    <source>
        <dbReference type="ARBA" id="ARBA00025111"/>
    </source>
</evidence>
<dbReference type="OrthoDB" id="186462at2759"/>
<comment type="function">
    <text evidence="5">Stores iron in a soluble, non-toxic, readily available form. Important for iron homeostasis. Has ferroxidase activity. Iron is taken up in the ferrous form and deposited as ferric hydroxides after oxidation.</text>
</comment>
<feature type="compositionally biased region" description="Basic residues" evidence="10">
    <location>
        <begin position="25"/>
        <end position="36"/>
    </location>
</feature>
<dbReference type="Proteomes" id="UP000075714">
    <property type="component" value="Unassembled WGS sequence"/>
</dbReference>
<keyword evidence="2 9" id="KW-0409">Iron storage</keyword>
<keyword evidence="4 8" id="KW-0408">Iron</keyword>
<feature type="compositionally biased region" description="Basic and acidic residues" evidence="10">
    <location>
        <begin position="44"/>
        <end position="67"/>
    </location>
</feature>
<sequence length="301" mass="33069">MAAITLAAGRSTLRPASTEPSRPLAPHRLRLRRSGCRQRPPSAFREDRGRGEEPGADPVIERAKEQTRGSAPAPPQEAQTQTGLVFQPMGEVAPLVAALDRQLLDPAREPGLAATQSLARMGFGADLEAGINEQINIELNMSYVYTSMYNFFARDDVGLPGFAAYFAHSADDERSHSRMLMDYQTQRGGRVKLLALAQPETEFWHQDKGDALHATELALSLEKLNFSKLRELHDLAEREGDSDATHFIEDNLLHQQSKDVKEAAVLVSQVRRAGRGLGVFHVDHLLSRQYGNQDGAGPLAG</sequence>
<gene>
    <name evidence="12" type="ORF">GPECTOR_22g940</name>
</gene>
<organism evidence="12 13">
    <name type="scientific">Gonium pectorale</name>
    <name type="common">Green alga</name>
    <dbReference type="NCBI Taxonomy" id="33097"/>
    <lineage>
        <taxon>Eukaryota</taxon>
        <taxon>Viridiplantae</taxon>
        <taxon>Chlorophyta</taxon>
        <taxon>core chlorophytes</taxon>
        <taxon>Chlorophyceae</taxon>
        <taxon>CS clade</taxon>
        <taxon>Chlamydomonadales</taxon>
        <taxon>Volvocaceae</taxon>
        <taxon>Gonium</taxon>
    </lineage>
</organism>
<dbReference type="CDD" id="cd01056">
    <property type="entry name" value="Euk_Ferritin"/>
    <property type="match status" value="1"/>
</dbReference>
<reference evidence="13" key="1">
    <citation type="journal article" date="2016" name="Nat. Commun.">
        <title>The Gonium pectorale genome demonstrates co-option of cell cycle regulation during the evolution of multicellularity.</title>
        <authorList>
            <person name="Hanschen E.R."/>
            <person name="Marriage T.N."/>
            <person name="Ferris P.J."/>
            <person name="Hamaji T."/>
            <person name="Toyoda A."/>
            <person name="Fujiyama A."/>
            <person name="Neme R."/>
            <person name="Noguchi H."/>
            <person name="Minakuchi Y."/>
            <person name="Suzuki M."/>
            <person name="Kawai-Toyooka H."/>
            <person name="Smith D.R."/>
            <person name="Sparks H."/>
            <person name="Anderson J."/>
            <person name="Bakaric R."/>
            <person name="Luria V."/>
            <person name="Karger A."/>
            <person name="Kirschner M.W."/>
            <person name="Durand P.M."/>
            <person name="Michod R.E."/>
            <person name="Nozaki H."/>
            <person name="Olson B.J."/>
        </authorList>
    </citation>
    <scope>NUCLEOTIDE SEQUENCE [LARGE SCALE GENOMIC DNA]</scope>
    <source>
        <strain evidence="13">NIES-2863</strain>
    </source>
</reference>
<comment type="similarity">
    <text evidence="1 9">Belongs to the ferritin family.</text>
</comment>
<comment type="caution">
    <text evidence="12">The sequence shown here is derived from an EMBL/GenBank/DDBJ whole genome shotgun (WGS) entry which is preliminary data.</text>
</comment>
<keyword evidence="13" id="KW-1185">Reference proteome</keyword>
<evidence type="ECO:0000256" key="8">
    <source>
        <dbReference type="PIRSR" id="PIRSR601519-1"/>
    </source>
</evidence>
<evidence type="ECO:0000256" key="3">
    <source>
        <dbReference type="ARBA" id="ARBA00022723"/>
    </source>
</evidence>
<dbReference type="GO" id="GO:0004322">
    <property type="term" value="F:ferroxidase activity"/>
    <property type="evidence" value="ECO:0007669"/>
    <property type="project" value="UniProtKB-EC"/>
</dbReference>
<dbReference type="GO" id="GO:0008198">
    <property type="term" value="F:ferrous iron binding"/>
    <property type="evidence" value="ECO:0007669"/>
    <property type="project" value="TreeGrafter"/>
</dbReference>
<comment type="function">
    <text evidence="9">Stores iron in a soluble, non-toxic, readily available form. Important for iron homeostasis. Iron is taken up in the ferrous form and deposited as ferric hydroxides after oxidation.</text>
</comment>
<dbReference type="EMBL" id="LSYV01000023">
    <property type="protein sequence ID" value="KXZ49346.1"/>
    <property type="molecule type" value="Genomic_DNA"/>
</dbReference>
<dbReference type="EC" id="1.16.3.1" evidence="9"/>
<feature type="binding site" evidence="8">
    <location>
        <position position="222"/>
    </location>
    <ligand>
        <name>Fe cation</name>
        <dbReference type="ChEBI" id="CHEBI:24875"/>
        <label>1</label>
    </ligand>
</feature>
<feature type="binding site" evidence="8">
    <location>
        <position position="176"/>
    </location>
    <ligand>
        <name>Fe cation</name>
        <dbReference type="ChEBI" id="CHEBI:24875"/>
        <label>1</label>
    </ligand>
</feature>
<dbReference type="GO" id="GO:0008199">
    <property type="term" value="F:ferric iron binding"/>
    <property type="evidence" value="ECO:0007669"/>
    <property type="project" value="InterPro"/>
</dbReference>
<accession>A0A150GHP3</accession>
<dbReference type="InterPro" id="IPR008331">
    <property type="entry name" value="Ferritin_DPS_dom"/>
</dbReference>
<dbReference type="GO" id="GO:0005737">
    <property type="term" value="C:cytoplasm"/>
    <property type="evidence" value="ECO:0007669"/>
    <property type="project" value="TreeGrafter"/>
</dbReference>
<feature type="binding site" evidence="8">
    <location>
        <position position="256"/>
    </location>
    <ligand>
        <name>Fe cation</name>
        <dbReference type="ChEBI" id="CHEBI:24875"/>
        <label>1</label>
    </ligand>
</feature>
<evidence type="ECO:0000256" key="4">
    <source>
        <dbReference type="ARBA" id="ARBA00023004"/>
    </source>
</evidence>
<dbReference type="PROSITE" id="PS50905">
    <property type="entry name" value="FERRITIN_LIKE"/>
    <property type="match status" value="1"/>
</dbReference>